<keyword evidence="4" id="KW-1185">Reference proteome</keyword>
<name>A0AAD7N461_9AGAR</name>
<evidence type="ECO:0000256" key="2">
    <source>
        <dbReference type="SAM" id="Phobius"/>
    </source>
</evidence>
<keyword evidence="2" id="KW-1133">Transmembrane helix</keyword>
<gene>
    <name evidence="3" type="ORF">B0H16DRAFT_985244</name>
</gene>
<feature type="region of interest" description="Disordered" evidence="1">
    <location>
        <begin position="80"/>
        <end position="119"/>
    </location>
</feature>
<comment type="caution">
    <text evidence="3">The sequence shown here is derived from an EMBL/GenBank/DDBJ whole genome shotgun (WGS) entry which is preliminary data.</text>
</comment>
<proteinExistence type="predicted"/>
<evidence type="ECO:0000313" key="4">
    <source>
        <dbReference type="Proteomes" id="UP001215598"/>
    </source>
</evidence>
<feature type="transmembrane region" description="Helical" evidence="2">
    <location>
        <begin position="253"/>
        <end position="276"/>
    </location>
</feature>
<keyword evidence="2" id="KW-0812">Transmembrane</keyword>
<protein>
    <submittedName>
        <fullName evidence="3">Uncharacterized protein</fullName>
    </submittedName>
</protein>
<evidence type="ECO:0000256" key="1">
    <source>
        <dbReference type="SAM" id="MobiDB-lite"/>
    </source>
</evidence>
<feature type="compositionally biased region" description="Basic and acidic residues" evidence="1">
    <location>
        <begin position="80"/>
        <end position="100"/>
    </location>
</feature>
<dbReference type="Proteomes" id="UP001215598">
    <property type="component" value="Unassembled WGS sequence"/>
</dbReference>
<accession>A0AAD7N461</accession>
<dbReference type="AlphaFoldDB" id="A0AAD7N461"/>
<dbReference type="EMBL" id="JARKIB010000085">
    <property type="protein sequence ID" value="KAJ7744926.1"/>
    <property type="molecule type" value="Genomic_DNA"/>
</dbReference>
<reference evidence="3" key="1">
    <citation type="submission" date="2023-03" db="EMBL/GenBank/DDBJ databases">
        <title>Massive genome expansion in bonnet fungi (Mycena s.s.) driven by repeated elements and novel gene families across ecological guilds.</title>
        <authorList>
            <consortium name="Lawrence Berkeley National Laboratory"/>
            <person name="Harder C.B."/>
            <person name="Miyauchi S."/>
            <person name="Viragh M."/>
            <person name="Kuo A."/>
            <person name="Thoen E."/>
            <person name="Andreopoulos B."/>
            <person name="Lu D."/>
            <person name="Skrede I."/>
            <person name="Drula E."/>
            <person name="Henrissat B."/>
            <person name="Morin E."/>
            <person name="Kohler A."/>
            <person name="Barry K."/>
            <person name="LaButti K."/>
            <person name="Morin E."/>
            <person name="Salamov A."/>
            <person name="Lipzen A."/>
            <person name="Mereny Z."/>
            <person name="Hegedus B."/>
            <person name="Baldrian P."/>
            <person name="Stursova M."/>
            <person name="Weitz H."/>
            <person name="Taylor A."/>
            <person name="Grigoriev I.V."/>
            <person name="Nagy L.G."/>
            <person name="Martin F."/>
            <person name="Kauserud H."/>
        </authorList>
    </citation>
    <scope>NUCLEOTIDE SEQUENCE</scope>
    <source>
        <strain evidence="3">CBHHK182m</strain>
    </source>
</reference>
<keyword evidence="2" id="KW-0472">Membrane</keyword>
<sequence>MCLHNSHIPTRSPPTAIMDTAEHHFTQPILKLIKPRENDEYCPQMRTHCDSQSLALGRRRCVLVLCLVCAHHVGIHSTHADATDDRGCEQAQHGRDEKGAGRTRRRGDHSSCVHPHTVSSPTHHPSIAVQYTCAPCAGAALPAEGELQTVCTFFLFSCCASLLRSLLRLSTLSFIGSALVYTPRPRPHCHLDRPGTRLCRVYCTLRRCIGDSVHTDAVRIQSDKQSLLAISQSARPTPTPLLSTILLIPCDNFVAVKFLCFILSFVFHIFLLPLMASLI</sequence>
<evidence type="ECO:0000313" key="3">
    <source>
        <dbReference type="EMBL" id="KAJ7744926.1"/>
    </source>
</evidence>
<organism evidence="3 4">
    <name type="scientific">Mycena metata</name>
    <dbReference type="NCBI Taxonomy" id="1033252"/>
    <lineage>
        <taxon>Eukaryota</taxon>
        <taxon>Fungi</taxon>
        <taxon>Dikarya</taxon>
        <taxon>Basidiomycota</taxon>
        <taxon>Agaricomycotina</taxon>
        <taxon>Agaricomycetes</taxon>
        <taxon>Agaricomycetidae</taxon>
        <taxon>Agaricales</taxon>
        <taxon>Marasmiineae</taxon>
        <taxon>Mycenaceae</taxon>
        <taxon>Mycena</taxon>
    </lineage>
</organism>